<organism evidence="2 3">
    <name type="scientific">Mycoplasma haemofelis (strain Langford 1)</name>
    <name type="common">Haemobartonella felis</name>
    <dbReference type="NCBI Taxonomy" id="941640"/>
    <lineage>
        <taxon>Bacteria</taxon>
        <taxon>Bacillati</taxon>
        <taxon>Mycoplasmatota</taxon>
        <taxon>Mollicutes</taxon>
        <taxon>Mycoplasmataceae</taxon>
        <taxon>Mycoplasma</taxon>
    </lineage>
</organism>
<sequence>MEFPLIAKSLTGLLALGVAGTSAVYFGYFYENGGIHISELLKTTNPEKRFISNSLESSDQNWKDAWKKYREDHKNENKEPLSLSDWSRPSGEIKNDQNAPQSFVNACSSIKREKVKDSKSSRYELALKYCTRDTLVKDLIEEKGSRSLLAKTGNSGTSEAWKAAWKAYIDDNKSNDSNLWTLDNWTTIKAQENAPDSFMTKCETKSKEKWEDSKYLEVNKYCTELKKN</sequence>
<dbReference type="AlphaFoldDB" id="E8ZGY7"/>
<name>E8ZGY7_MYCHL</name>
<dbReference type="KEGG" id="mha:HF1_04000"/>
<dbReference type="HOGENOM" id="CLU_098620_0_0_14"/>
<evidence type="ECO:0000313" key="3">
    <source>
        <dbReference type="Proteomes" id="UP000008637"/>
    </source>
</evidence>
<dbReference type="OrthoDB" id="9823267at2"/>
<accession>E8ZGY7</accession>
<evidence type="ECO:0000256" key="1">
    <source>
        <dbReference type="SAM" id="MobiDB-lite"/>
    </source>
</evidence>
<keyword evidence="3" id="KW-1185">Reference proteome</keyword>
<dbReference type="Proteomes" id="UP000008637">
    <property type="component" value="Chromosome"/>
</dbReference>
<dbReference type="EMBL" id="FR773153">
    <property type="protein sequence ID" value="CBY92408.1"/>
    <property type="molecule type" value="Genomic_DNA"/>
</dbReference>
<evidence type="ECO:0000313" key="2">
    <source>
        <dbReference type="EMBL" id="CBY92408.1"/>
    </source>
</evidence>
<protein>
    <submittedName>
        <fullName evidence="2">Uncharacterized protein</fullName>
    </submittedName>
</protein>
<reference evidence="2 3" key="1">
    <citation type="journal article" date="2011" name="J. Bacteriol.">
        <title>Complete genome sequence of Mycoplasma haemofelis, a hemotropic mycoplasma.</title>
        <authorList>
            <person name="Barker E.N."/>
            <person name="Helps C.R."/>
            <person name="Peters I.R."/>
            <person name="Darby A.C."/>
            <person name="Radford A.D."/>
            <person name="Tasker S."/>
        </authorList>
    </citation>
    <scope>NUCLEOTIDE SEQUENCE [LARGE SCALE GENOMIC DNA]</scope>
    <source>
        <strain evidence="2 3">Langford 1</strain>
    </source>
</reference>
<proteinExistence type="predicted"/>
<gene>
    <name evidence="2" type="ordered locus">HF1_04000</name>
</gene>
<feature type="region of interest" description="Disordered" evidence="1">
    <location>
        <begin position="73"/>
        <end position="98"/>
    </location>
</feature>